<evidence type="ECO:0000313" key="4">
    <source>
        <dbReference type="Proteomes" id="UP000830542"/>
    </source>
</evidence>
<proteinExistence type="predicted"/>
<keyword evidence="4" id="KW-1185">Reference proteome</keyword>
<dbReference type="EMBL" id="CP095009">
    <property type="protein sequence ID" value="UOO97263.1"/>
    <property type="molecule type" value="Genomic_DNA"/>
</dbReference>
<feature type="region of interest" description="Disordered" evidence="1">
    <location>
        <begin position="156"/>
        <end position="185"/>
    </location>
</feature>
<protein>
    <submittedName>
        <fullName evidence="3">IS1595 family transposase</fullName>
    </submittedName>
</protein>
<dbReference type="Proteomes" id="UP000830542">
    <property type="component" value="Plasmid unnamed4"/>
</dbReference>
<evidence type="ECO:0000313" key="3">
    <source>
        <dbReference type="EMBL" id="UOO97263.1"/>
    </source>
</evidence>
<dbReference type="SMART" id="SM01126">
    <property type="entry name" value="DDE_Tnp_IS1595"/>
    <property type="match status" value="1"/>
</dbReference>
<dbReference type="InterPro" id="IPR024445">
    <property type="entry name" value="Tnp_ISXO2-like"/>
</dbReference>
<sequence length="322" mass="35759">MTNERAALGGMLEQLVDLGAIEFRPEPLDAIVERRLKAIWTTRTCPNCDADALHALDGSARIWCGRCDWKTTYTRGTPFYDSELAPGEFLVAFVLYADSLLSINQIAPLLDRAYKTVFEAISDVETAFARGFPTVWERIKHTIAGPTQVDETQRVCSGFKGQNPPRDGLSRGGSPGPGRARWTGEQGDEMTLVAACRDVLQVISAEEGSKYDENLGPVIEEAGDLSQPLGEIWTDELPAYQQMEHEHRTVVHDDEYVSEEGIHTNQVECLWSLVQPWLAKFRGLSKQGLEQAARTFGLLRSLNLVQAPIHSLVDCVAVNVFR</sequence>
<evidence type="ECO:0000256" key="1">
    <source>
        <dbReference type="SAM" id="MobiDB-lite"/>
    </source>
</evidence>
<name>A0AAX3AT11_HALDO</name>
<dbReference type="AlphaFoldDB" id="A0AAX3AT11"/>
<dbReference type="KEGG" id="hdo:MUK72_19100"/>
<evidence type="ECO:0000259" key="2">
    <source>
        <dbReference type="SMART" id="SM01126"/>
    </source>
</evidence>
<dbReference type="NCBIfam" id="NF033547">
    <property type="entry name" value="transpos_IS1595"/>
    <property type="match status" value="1"/>
</dbReference>
<feature type="domain" description="ISXO2-like transposase" evidence="2">
    <location>
        <begin position="142"/>
        <end position="301"/>
    </location>
</feature>
<dbReference type="RefSeq" id="WP_244706751.1">
    <property type="nucleotide sequence ID" value="NZ_CP095009.1"/>
</dbReference>
<accession>A0AAX3AT11</accession>
<keyword evidence="3" id="KW-0614">Plasmid</keyword>
<dbReference type="Pfam" id="PF12762">
    <property type="entry name" value="DDE_Tnp_IS1595"/>
    <property type="match status" value="1"/>
</dbReference>
<reference evidence="3" key="1">
    <citation type="submission" date="2022-04" db="EMBL/GenBank/DDBJ databases">
        <title>Sequencing and genomic assembly of Halococcus dombrowskii.</title>
        <authorList>
            <person name="Lim S.W."/>
            <person name="MacLea K.S."/>
        </authorList>
    </citation>
    <scope>NUCLEOTIDE SEQUENCE</scope>
    <source>
        <strain evidence="3">H4</strain>
        <plasmid evidence="3">unnamed4</plasmid>
    </source>
</reference>
<gene>
    <name evidence="3" type="ORF">MUK72_19100</name>
</gene>
<geneLocation type="plasmid" evidence="3 4">
    <name>unnamed4</name>
</geneLocation>
<organism evidence="3 4">
    <name type="scientific">Halococcus dombrowskii</name>
    <dbReference type="NCBI Taxonomy" id="179637"/>
    <lineage>
        <taxon>Archaea</taxon>
        <taxon>Methanobacteriati</taxon>
        <taxon>Methanobacteriota</taxon>
        <taxon>Stenosarchaea group</taxon>
        <taxon>Halobacteria</taxon>
        <taxon>Halobacteriales</taxon>
        <taxon>Halococcaceae</taxon>
        <taxon>Halococcus</taxon>
    </lineage>
</organism>
<dbReference type="GeneID" id="71764002"/>